<dbReference type="InterPro" id="IPR025202">
    <property type="entry name" value="PLD-like_dom"/>
</dbReference>
<proteinExistence type="predicted"/>
<dbReference type="Pfam" id="PF13091">
    <property type="entry name" value="PLDc_2"/>
    <property type="match status" value="1"/>
</dbReference>
<dbReference type="GO" id="GO:0032049">
    <property type="term" value="P:cardiolipin biosynthetic process"/>
    <property type="evidence" value="ECO:0007669"/>
    <property type="project" value="UniProtKB-ARBA"/>
</dbReference>
<dbReference type="KEGG" id="sle:sle_07390"/>
<name>A0A0F7VRR0_STRLW</name>
<dbReference type="CDD" id="cd09132">
    <property type="entry name" value="PLDc_unchar4"/>
    <property type="match status" value="1"/>
</dbReference>
<dbReference type="NCBIfam" id="NF038319">
    <property type="entry name" value="DISARM_DrmC_I"/>
    <property type="match status" value="1"/>
</dbReference>
<dbReference type="RefSeq" id="WP_047121519.1">
    <property type="nucleotide sequence ID" value="NZ_AZSD01000022.1"/>
</dbReference>
<dbReference type="PANTHER" id="PTHR21248:SF22">
    <property type="entry name" value="PHOSPHOLIPASE D"/>
    <property type="match status" value="1"/>
</dbReference>
<evidence type="ECO:0000313" key="2">
    <source>
        <dbReference type="EMBL" id="CQR60202.1"/>
    </source>
</evidence>
<dbReference type="EMBL" id="LN831790">
    <property type="protein sequence ID" value="CQR60202.1"/>
    <property type="molecule type" value="Genomic_DNA"/>
</dbReference>
<accession>A0A0F7VRR0</accession>
<dbReference type="InterPro" id="IPR001736">
    <property type="entry name" value="PLipase_D/transphosphatidylase"/>
</dbReference>
<organism evidence="2 3">
    <name type="scientific">Streptomyces leeuwenhoekii</name>
    <dbReference type="NCBI Taxonomy" id="1437453"/>
    <lineage>
        <taxon>Bacteria</taxon>
        <taxon>Bacillati</taxon>
        <taxon>Actinomycetota</taxon>
        <taxon>Actinomycetes</taxon>
        <taxon>Kitasatosporales</taxon>
        <taxon>Streptomycetaceae</taxon>
        <taxon>Streptomyces</taxon>
    </lineage>
</organism>
<reference evidence="2 3" key="1">
    <citation type="submission" date="2015-02" db="EMBL/GenBank/DDBJ databases">
        <authorList>
            <person name="Gomez-Escribano P.J."/>
        </authorList>
    </citation>
    <scope>NUCLEOTIDE SEQUENCE [LARGE SCALE GENOMIC DNA]</scope>
    <source>
        <strain evidence="3">C34 (DSM 42122 / NRRL B-24963)</strain>
    </source>
</reference>
<gene>
    <name evidence="2" type="primary">sle_07390</name>
</gene>
<feature type="domain" description="PLD phosphodiesterase" evidence="1">
    <location>
        <begin position="189"/>
        <end position="216"/>
    </location>
</feature>
<protein>
    <submittedName>
        <fullName evidence="2">Phospholipase D/Transphosphatidylase</fullName>
    </submittedName>
</protein>
<dbReference type="InterPro" id="IPR047955">
    <property type="entry name" value="DrmC-like"/>
</dbReference>
<sequence>MSRPAFEAAVGPAVEVLGLSRSKDLAGLLAQARSRERILTELATPGVGEAVARLCDAMQSESVAPAEAAAYVRGYVAAQQQARDTVRVRTVWSGPSTPAVPVRATAQVLVEVIDGAQHELLAMTYAARPYPALTRALRKAADRGVEMHVVVETLAGSGGLLSGREPADAFASVPGLLLWVWARNPAEQAGSRQHAKLAVADRRTLFLGSANLTESAVRRNIEAGVLVTGGEAPRRVAEHIVELQRLGILRPFRPDERLRGSDEGVGRGGG</sequence>
<dbReference type="SUPFAM" id="SSF56024">
    <property type="entry name" value="Phospholipase D/nuclease"/>
    <property type="match status" value="1"/>
</dbReference>
<dbReference type="GO" id="GO:0030572">
    <property type="term" value="F:phosphatidyltransferase activity"/>
    <property type="evidence" value="ECO:0007669"/>
    <property type="project" value="UniProtKB-ARBA"/>
</dbReference>
<dbReference type="PANTHER" id="PTHR21248">
    <property type="entry name" value="CARDIOLIPIN SYNTHASE"/>
    <property type="match status" value="1"/>
</dbReference>
<dbReference type="AlphaFoldDB" id="A0A0F7VRR0"/>
<dbReference type="PROSITE" id="PS50035">
    <property type="entry name" value="PLD"/>
    <property type="match status" value="1"/>
</dbReference>
<dbReference type="Gene3D" id="3.30.870.10">
    <property type="entry name" value="Endonuclease Chain A"/>
    <property type="match status" value="1"/>
</dbReference>
<evidence type="ECO:0000313" key="3">
    <source>
        <dbReference type="Proteomes" id="UP000035016"/>
    </source>
</evidence>
<dbReference type="Proteomes" id="UP000035016">
    <property type="component" value="Chromosome Chromosome"/>
</dbReference>
<evidence type="ECO:0000259" key="1">
    <source>
        <dbReference type="PROSITE" id="PS50035"/>
    </source>
</evidence>